<protein>
    <submittedName>
        <fullName evidence="2">TIGR02452 family protein</fullName>
    </submittedName>
</protein>
<dbReference type="PANTHER" id="PTHR35596">
    <property type="entry name" value="DUF2263 DOMAIN-CONTAINING PROTEIN"/>
    <property type="match status" value="1"/>
</dbReference>
<dbReference type="InterPro" id="IPR019261">
    <property type="entry name" value="PARG_cat_microbial"/>
</dbReference>
<organism evidence="2 3">
    <name type="scientific">Brevibacillus brevis</name>
    <name type="common">Bacillus brevis</name>
    <dbReference type="NCBI Taxonomy" id="1393"/>
    <lineage>
        <taxon>Bacteria</taxon>
        <taxon>Bacillati</taxon>
        <taxon>Bacillota</taxon>
        <taxon>Bacilli</taxon>
        <taxon>Bacillales</taxon>
        <taxon>Paenibacillaceae</taxon>
        <taxon>Brevibacillus</taxon>
    </lineage>
</organism>
<dbReference type="InterPro" id="IPR012664">
    <property type="entry name" value="CHP02452"/>
</dbReference>
<evidence type="ECO:0000259" key="1">
    <source>
        <dbReference type="Pfam" id="PF10021"/>
    </source>
</evidence>
<evidence type="ECO:0000313" key="3">
    <source>
        <dbReference type="Proteomes" id="UP001256827"/>
    </source>
</evidence>
<accession>A0ABY9T8H7</accession>
<evidence type="ECO:0000313" key="2">
    <source>
        <dbReference type="EMBL" id="WNC16403.1"/>
    </source>
</evidence>
<feature type="domain" description="Microbial-type PARG catalytic" evidence="1">
    <location>
        <begin position="14"/>
        <end position="164"/>
    </location>
</feature>
<dbReference type="EMBL" id="CP134050">
    <property type="protein sequence ID" value="WNC16403.1"/>
    <property type="molecule type" value="Genomic_DNA"/>
</dbReference>
<dbReference type="NCBIfam" id="TIGR02452">
    <property type="entry name" value="TIGR02452 family protein"/>
    <property type="match status" value="1"/>
</dbReference>
<dbReference type="Pfam" id="PF10021">
    <property type="entry name" value="PARG_cat_microb"/>
    <property type="match status" value="1"/>
</dbReference>
<proteinExistence type="predicted"/>
<dbReference type="InterPro" id="IPR043472">
    <property type="entry name" value="Macro_dom-like"/>
</dbReference>
<gene>
    <name evidence="2" type="ORF">RGB73_08825</name>
</gene>
<dbReference type="RefSeq" id="WP_310771035.1">
    <property type="nucleotide sequence ID" value="NZ_CP134050.1"/>
</dbReference>
<dbReference type="Gene3D" id="3.40.220.10">
    <property type="entry name" value="Leucine Aminopeptidase, subunit E, domain 1"/>
    <property type="match status" value="1"/>
</dbReference>
<dbReference type="PIRSF" id="PIRSF014899">
    <property type="entry name" value="UCP014899"/>
    <property type="match status" value="1"/>
</dbReference>
<name>A0ABY9T8H7_BREBE</name>
<reference evidence="2 3" key="1">
    <citation type="submission" date="2023-09" db="EMBL/GenBank/DDBJ databases">
        <title>Complete Genome and Methylome dissection of Bacillus brevis NEB573 original source of BbsI restriction endonuclease.</title>
        <authorList>
            <person name="Fomenkov A."/>
            <person name="Roberts R.D."/>
        </authorList>
    </citation>
    <scope>NUCLEOTIDE SEQUENCE [LARGE SCALE GENOMIC DNA]</scope>
    <source>
        <strain evidence="2 3">NEB573</strain>
    </source>
</reference>
<sequence length="282" mass="31350">MKTGAARTKRVQTAQETMKIVEAGEYVNSKDEVVDIREELAYAIRHSILFRPDDPVELSPAGMEGKTNRASIEVTGESSLDAARRLVLDKGRSDVICLNFASAKNPGGGFLNGAQAQEESLARASGLYPCIVQMEEMYAYNRGLKTCLYSDYMILSPRVPVIRDGEDRLLDQPYVLSFLTAPAVNAGVVREREPQNEPRIGSVMLERIRRILRAAARSGHGAVILGAYGCGVFRNRAVDVAEYFAQVLMDEGYDRLFDHIVFAVLDHSARQENLRAFQERFA</sequence>
<keyword evidence="3" id="KW-1185">Reference proteome</keyword>
<dbReference type="Proteomes" id="UP001256827">
    <property type="component" value="Chromosome"/>
</dbReference>
<dbReference type="PANTHER" id="PTHR35596:SF1">
    <property type="entry name" value="MICROBIAL-TYPE PARG CATALYTIC DOMAIN-CONTAINING PROTEIN"/>
    <property type="match status" value="1"/>
</dbReference>